<evidence type="ECO:0000313" key="1">
    <source>
        <dbReference type="EMBL" id="CRL39057.1"/>
    </source>
</evidence>
<protein>
    <recommendedName>
        <fullName evidence="3">Transposase, YhgA-like</fullName>
    </recommendedName>
</protein>
<reference evidence="2" key="1">
    <citation type="submission" date="2015-05" db="EMBL/GenBank/DDBJ databases">
        <authorList>
            <consortium name="Pathogen Informatics"/>
        </authorList>
    </citation>
    <scope>NUCLEOTIDE SEQUENCE [LARGE SCALE GENOMIC DNA]</scope>
    <source>
        <strain evidence="2">M72</strain>
    </source>
</reference>
<proteinExistence type="predicted"/>
<dbReference type="Proteomes" id="UP000049979">
    <property type="component" value="Unassembled WGS sequence"/>
</dbReference>
<name>A0A0M6WRG0_9FIRM</name>
<evidence type="ECO:0000313" key="2">
    <source>
        <dbReference type="Proteomes" id="UP000049979"/>
    </source>
</evidence>
<sequence>MTKTNDDIHVNKKYKDTVFRKLFGENKENALSLYNAVNHTSYTNPDDLEYTTLEDVIYMKYKNDVSFLVDKTLSLYEHQSSYNPNMPLRGFLYYADLYRKLIHRSERLYSKHLLKIPRPHYIVFYNGSEKDMAEERRTLRLSDAFETDTGTGEYEWTATMININSGKNQSIMDSCHVLYEYAVFVAKIKRYRDSMELKEVIDLAVRECIEENILRDFLEQHRREVCDMCLTEFDEKKYEDVLREEGREEGLAEGIEKGLAKGRSEERKTLLEIVQKLKEGKTPEQLVADGMEKESVDSAITLRKLL</sequence>
<accession>A0A0M6WRG0</accession>
<dbReference type="STRING" id="301302.ERS852420_03317"/>
<organism evidence="1 2">
    <name type="scientific">Roseburia faecis</name>
    <dbReference type="NCBI Taxonomy" id="301302"/>
    <lineage>
        <taxon>Bacteria</taxon>
        <taxon>Bacillati</taxon>
        <taxon>Bacillota</taxon>
        <taxon>Clostridia</taxon>
        <taxon>Lachnospirales</taxon>
        <taxon>Lachnospiraceae</taxon>
        <taxon>Roseburia</taxon>
    </lineage>
</organism>
<evidence type="ECO:0008006" key="3">
    <source>
        <dbReference type="Google" id="ProtNLM"/>
    </source>
</evidence>
<dbReference type="EMBL" id="CVRR01000020">
    <property type="protein sequence ID" value="CRL39057.1"/>
    <property type="molecule type" value="Genomic_DNA"/>
</dbReference>
<dbReference type="OrthoDB" id="9798384at2"/>
<dbReference type="AlphaFoldDB" id="A0A0M6WRG0"/>
<dbReference type="RefSeq" id="WP_055067974.1">
    <property type="nucleotide sequence ID" value="NZ_CP173697.1"/>
</dbReference>
<gene>
    <name evidence="1" type="ORF">M72_28841</name>
</gene>
<keyword evidence="2" id="KW-1185">Reference proteome</keyword>